<dbReference type="PANTHER" id="PTHR43201">
    <property type="entry name" value="ACYL-COA SYNTHETASE"/>
    <property type="match status" value="1"/>
</dbReference>
<evidence type="ECO:0000259" key="3">
    <source>
        <dbReference type="Pfam" id="PF00501"/>
    </source>
</evidence>
<evidence type="ECO:0000259" key="4">
    <source>
        <dbReference type="Pfam" id="PF13193"/>
    </source>
</evidence>
<keyword evidence="2" id="KW-0436">Ligase</keyword>
<dbReference type="RefSeq" id="WP_344422600.1">
    <property type="nucleotide sequence ID" value="NZ_BAAAQK010000021.1"/>
</dbReference>
<organism evidence="5 6">
    <name type="scientific">Pseudonocardia ailaonensis</name>
    <dbReference type="NCBI Taxonomy" id="367279"/>
    <lineage>
        <taxon>Bacteria</taxon>
        <taxon>Bacillati</taxon>
        <taxon>Actinomycetota</taxon>
        <taxon>Actinomycetes</taxon>
        <taxon>Pseudonocardiales</taxon>
        <taxon>Pseudonocardiaceae</taxon>
        <taxon>Pseudonocardia</taxon>
    </lineage>
</organism>
<proteinExistence type="inferred from homology"/>
<dbReference type="InterPro" id="IPR000873">
    <property type="entry name" value="AMP-dep_synth/lig_dom"/>
</dbReference>
<dbReference type="InterPro" id="IPR020845">
    <property type="entry name" value="AMP-binding_CS"/>
</dbReference>
<dbReference type="InterPro" id="IPR042099">
    <property type="entry name" value="ANL_N_sf"/>
</dbReference>
<evidence type="ECO:0000256" key="2">
    <source>
        <dbReference type="ARBA" id="ARBA00022598"/>
    </source>
</evidence>
<dbReference type="InterPro" id="IPR045851">
    <property type="entry name" value="AMP-bd_C_sf"/>
</dbReference>
<feature type="domain" description="AMP-dependent synthetase/ligase" evidence="3">
    <location>
        <begin position="65"/>
        <end position="441"/>
    </location>
</feature>
<dbReference type="InterPro" id="IPR025110">
    <property type="entry name" value="AMP-bd_C"/>
</dbReference>
<evidence type="ECO:0000256" key="1">
    <source>
        <dbReference type="ARBA" id="ARBA00006432"/>
    </source>
</evidence>
<reference evidence="5 6" key="1">
    <citation type="journal article" date="2019" name="Int. J. Syst. Evol. Microbiol.">
        <title>The Global Catalogue of Microorganisms (GCM) 10K type strain sequencing project: providing services to taxonomists for standard genome sequencing and annotation.</title>
        <authorList>
            <consortium name="The Broad Institute Genomics Platform"/>
            <consortium name="The Broad Institute Genome Sequencing Center for Infectious Disease"/>
            <person name="Wu L."/>
            <person name="Ma J."/>
        </authorList>
    </citation>
    <scope>NUCLEOTIDE SEQUENCE [LARGE SCALE GENOMIC DNA]</scope>
    <source>
        <strain evidence="5 6">JCM 16009</strain>
    </source>
</reference>
<comment type="caution">
    <text evidence="5">The sequence shown here is derived from an EMBL/GenBank/DDBJ whole genome shotgun (WGS) entry which is preliminary data.</text>
</comment>
<evidence type="ECO:0000313" key="6">
    <source>
        <dbReference type="Proteomes" id="UP001500449"/>
    </source>
</evidence>
<dbReference type="SUPFAM" id="SSF56801">
    <property type="entry name" value="Acetyl-CoA synthetase-like"/>
    <property type="match status" value="1"/>
</dbReference>
<dbReference type="Pfam" id="PF00501">
    <property type="entry name" value="AMP-binding"/>
    <property type="match status" value="1"/>
</dbReference>
<name>A0ABN2NFQ2_9PSEU</name>
<feature type="domain" description="AMP-binding enzyme C-terminal" evidence="4">
    <location>
        <begin position="490"/>
        <end position="566"/>
    </location>
</feature>
<evidence type="ECO:0000313" key="5">
    <source>
        <dbReference type="EMBL" id="GAA1865879.1"/>
    </source>
</evidence>
<gene>
    <name evidence="5" type="ORF">GCM10009836_52820</name>
</gene>
<sequence length="587" mass="61837">MERTRDTPENGSGAAAGEAFSRTAIEAALVAPGADFETSVEQVHGEPVTVYRNAPSTLAEVFGRAGSWGDTPALSYSDRTVTWSEYADAVGRVAGSLVGEHGVRPGDRVAIASRNYPEWVLAFAATISIGAVAVPLNSWWTGEELASVLDDSGAVVLFADGERARLIAPQRTALPALRTVVEIEAEPTWGDRGWRELLTGAPADLGALAAAISPDDDATIMYTSGTTGRPKGVVATHRAHATAMTNILYQGALHAAVNRARSEPVRPARTPSQALVGGPLFHISNLPKLLIAAARGQHLVFMRKWDAAQAVTLIDTLGLDGFAGVPTMVRQLLDEAEATGTSLPTLRQIGTGGAPTPGSQIERIGSQFGRSVMASTGYGLTETTGALVGIASSDFFDRTDSVGRPFPVSRVRVVAADGSDAGPGQVGEAWMRSATLGRGYWNLPDTPLLNPEGWFPTGDLVTVDDEGFVRIVDRIKDVVLRGGENVYCAEVEGLLATHPDVVDAGVFGLPHELLGEEVAAAVQVRPGSTLTAADLKRHMAERAAAYKIPSALVVLTDPLPRNPTGKVLKSELRAQLRPVPAPEVQKP</sequence>
<dbReference type="Proteomes" id="UP001500449">
    <property type="component" value="Unassembled WGS sequence"/>
</dbReference>
<protein>
    <submittedName>
        <fullName evidence="5">Class I adenylate-forming enzyme family protein</fullName>
    </submittedName>
</protein>
<dbReference type="PROSITE" id="PS00455">
    <property type="entry name" value="AMP_BINDING"/>
    <property type="match status" value="1"/>
</dbReference>
<dbReference type="Pfam" id="PF13193">
    <property type="entry name" value="AMP-binding_C"/>
    <property type="match status" value="1"/>
</dbReference>
<accession>A0ABN2NFQ2</accession>
<dbReference type="Gene3D" id="3.30.300.30">
    <property type="match status" value="1"/>
</dbReference>
<comment type="similarity">
    <text evidence="1">Belongs to the ATP-dependent AMP-binding enzyme family.</text>
</comment>
<dbReference type="Gene3D" id="3.40.50.12780">
    <property type="entry name" value="N-terminal domain of ligase-like"/>
    <property type="match status" value="1"/>
</dbReference>
<keyword evidence="6" id="KW-1185">Reference proteome</keyword>
<dbReference type="EMBL" id="BAAAQK010000021">
    <property type="protein sequence ID" value="GAA1865879.1"/>
    <property type="molecule type" value="Genomic_DNA"/>
</dbReference>
<dbReference type="PANTHER" id="PTHR43201:SF5">
    <property type="entry name" value="MEDIUM-CHAIN ACYL-COA LIGASE ACSF2, MITOCHONDRIAL"/>
    <property type="match status" value="1"/>
</dbReference>